<feature type="compositionally biased region" description="Polar residues" evidence="6">
    <location>
        <begin position="274"/>
        <end position="291"/>
    </location>
</feature>
<dbReference type="InterPro" id="IPR002138">
    <property type="entry name" value="Pept_C14_p10"/>
</dbReference>
<feature type="transmembrane region" description="Helical" evidence="7">
    <location>
        <begin position="94"/>
        <end position="112"/>
    </location>
</feature>
<dbReference type="InterPro" id="IPR011600">
    <property type="entry name" value="Pept_C14_caspase"/>
</dbReference>
<dbReference type="Pfam" id="PF00656">
    <property type="entry name" value="Peptidase_C14"/>
    <property type="match status" value="1"/>
</dbReference>
<dbReference type="InterPro" id="IPR036259">
    <property type="entry name" value="MFS_trans_sf"/>
</dbReference>
<evidence type="ECO:0000259" key="8">
    <source>
        <dbReference type="PROSITE" id="PS50207"/>
    </source>
</evidence>
<keyword evidence="7" id="KW-1133">Transmembrane helix</keyword>
<dbReference type="GO" id="GO:0006508">
    <property type="term" value="P:proteolysis"/>
    <property type="evidence" value="ECO:0007669"/>
    <property type="project" value="UniProtKB-KW"/>
</dbReference>
<dbReference type="SMART" id="SM00115">
    <property type="entry name" value="CASc"/>
    <property type="match status" value="1"/>
</dbReference>
<dbReference type="EMBL" id="WIXP02000006">
    <property type="protein sequence ID" value="KAF6209279.1"/>
    <property type="molecule type" value="Genomic_DNA"/>
</dbReference>
<feature type="domain" description="Caspase family p20" evidence="9">
    <location>
        <begin position="122"/>
        <end position="254"/>
    </location>
</feature>
<dbReference type="InterPro" id="IPR001309">
    <property type="entry name" value="Pept_C14_p20"/>
</dbReference>
<evidence type="ECO:0000256" key="5">
    <source>
        <dbReference type="RuleBase" id="RU003971"/>
    </source>
</evidence>
<dbReference type="InterPro" id="IPR015917">
    <property type="entry name" value="Pept_C14A"/>
</dbReference>
<dbReference type="SUPFAM" id="SSF103473">
    <property type="entry name" value="MFS general substrate transporter"/>
    <property type="match status" value="1"/>
</dbReference>
<protein>
    <recommendedName>
        <fullName evidence="12">Caspase family p20 domain-containing protein</fullName>
    </recommendedName>
</protein>
<reference evidence="10" key="1">
    <citation type="journal article" date="2021" name="Mol. Ecol. Resour.">
        <title>Apolygus lucorum genome provides insights into omnivorousness and mesophyll feeding.</title>
        <authorList>
            <person name="Liu Y."/>
            <person name="Liu H."/>
            <person name="Wang H."/>
            <person name="Huang T."/>
            <person name="Liu B."/>
            <person name="Yang B."/>
            <person name="Yin L."/>
            <person name="Li B."/>
            <person name="Zhang Y."/>
            <person name="Zhang S."/>
            <person name="Jiang F."/>
            <person name="Zhang X."/>
            <person name="Ren Y."/>
            <person name="Wang B."/>
            <person name="Wang S."/>
            <person name="Lu Y."/>
            <person name="Wu K."/>
            <person name="Fan W."/>
            <person name="Wang G."/>
        </authorList>
    </citation>
    <scope>NUCLEOTIDE SEQUENCE</scope>
    <source>
        <strain evidence="10">12Hb</strain>
    </source>
</reference>
<evidence type="ECO:0000259" key="9">
    <source>
        <dbReference type="PROSITE" id="PS50208"/>
    </source>
</evidence>
<feature type="region of interest" description="Disordered" evidence="6">
    <location>
        <begin position="272"/>
        <end position="295"/>
    </location>
</feature>
<dbReference type="AlphaFoldDB" id="A0A8S9XKY4"/>
<dbReference type="PROSITE" id="PS50207">
    <property type="entry name" value="CASPASE_P10"/>
    <property type="match status" value="1"/>
</dbReference>
<evidence type="ECO:0000256" key="2">
    <source>
        <dbReference type="ARBA" id="ARBA00022670"/>
    </source>
</evidence>
<feature type="domain" description="Caspase family p10" evidence="8">
    <location>
        <begin position="293"/>
        <end position="351"/>
    </location>
</feature>
<keyword evidence="4" id="KW-0378">Hydrolase</keyword>
<feature type="transmembrane region" description="Helical" evidence="7">
    <location>
        <begin position="29"/>
        <end position="48"/>
    </location>
</feature>
<evidence type="ECO:0000256" key="6">
    <source>
        <dbReference type="SAM" id="MobiDB-lite"/>
    </source>
</evidence>
<keyword evidence="11" id="KW-1185">Reference proteome</keyword>
<proteinExistence type="inferred from homology"/>
<comment type="caution">
    <text evidence="10">The sequence shown here is derived from an EMBL/GenBank/DDBJ whole genome shotgun (WGS) entry which is preliminary data.</text>
</comment>
<keyword evidence="2" id="KW-0645">Protease</keyword>
<organism evidence="10 11">
    <name type="scientific">Apolygus lucorum</name>
    <name type="common">Small green plant bug</name>
    <name type="synonym">Lygocoris lucorum</name>
    <dbReference type="NCBI Taxonomy" id="248454"/>
    <lineage>
        <taxon>Eukaryota</taxon>
        <taxon>Metazoa</taxon>
        <taxon>Ecdysozoa</taxon>
        <taxon>Arthropoda</taxon>
        <taxon>Hexapoda</taxon>
        <taxon>Insecta</taxon>
        <taxon>Pterygota</taxon>
        <taxon>Neoptera</taxon>
        <taxon>Paraneoptera</taxon>
        <taxon>Hemiptera</taxon>
        <taxon>Heteroptera</taxon>
        <taxon>Panheteroptera</taxon>
        <taxon>Cimicomorpha</taxon>
        <taxon>Miridae</taxon>
        <taxon>Mirini</taxon>
        <taxon>Apolygus</taxon>
    </lineage>
</organism>
<evidence type="ECO:0000256" key="1">
    <source>
        <dbReference type="ARBA" id="ARBA00010134"/>
    </source>
</evidence>
<name>A0A8S9XKY4_APOLU</name>
<dbReference type="SUPFAM" id="SSF52129">
    <property type="entry name" value="Caspase-like"/>
    <property type="match status" value="1"/>
</dbReference>
<keyword evidence="7" id="KW-0472">Membrane</keyword>
<keyword evidence="3" id="KW-0053">Apoptosis</keyword>
<comment type="similarity">
    <text evidence="1 5">Belongs to the peptidase C14A family.</text>
</comment>
<accession>A0A8S9XKY4</accession>
<dbReference type="Gene3D" id="3.40.50.1460">
    <property type="match status" value="1"/>
</dbReference>
<evidence type="ECO:0000256" key="4">
    <source>
        <dbReference type="ARBA" id="ARBA00022801"/>
    </source>
</evidence>
<evidence type="ECO:0008006" key="12">
    <source>
        <dbReference type="Google" id="ProtNLM"/>
    </source>
</evidence>
<dbReference type="GO" id="GO:0006915">
    <property type="term" value="P:apoptotic process"/>
    <property type="evidence" value="ECO:0007669"/>
    <property type="project" value="UniProtKB-KW"/>
</dbReference>
<evidence type="ECO:0000313" key="11">
    <source>
        <dbReference type="Proteomes" id="UP000466442"/>
    </source>
</evidence>
<dbReference type="InterPro" id="IPR002398">
    <property type="entry name" value="Pept_C14"/>
</dbReference>
<evidence type="ECO:0000313" key="10">
    <source>
        <dbReference type="EMBL" id="KAF6209279.1"/>
    </source>
</evidence>
<dbReference type="Proteomes" id="UP000466442">
    <property type="component" value="Unassembled WGS sequence"/>
</dbReference>
<sequence>MWLFTFPVCYLADYIKKNNLLSDNVVRKTWTIVSMIGSSVPLILIGFVDRNVTTVIILLTIGVSLHSFLFSGLLSNHLDLLPKYASLLMGIGNGLKKITTILAALIVGWIVTDKRYKMKTDPRGIVLLINVFDYDDEHFPTRHGSKKDMEDLREFWEKMGFLVQEENRGTKSDIEEAIIKWKNQERMLGVDCGIMMIMAHGRGVSPGSGSVYIHTKDKKTINSEWIVEQMNSVEAFRLHEKPKLLFLLTCRGERPDAGLDLHKLNEFINAPRQLDSSPMNDQNGRTQQGCSSEKKKSPWLSDILLIYPSAPGFASSRDPKNGTWFVQTMIDVFKRKAHIDDVETMLKEMDRILVKKAQEGIHDSFQVVCTINRGFDYDLFLNPPATFSNGNA</sequence>
<dbReference type="GO" id="GO:0004197">
    <property type="term" value="F:cysteine-type endopeptidase activity"/>
    <property type="evidence" value="ECO:0007669"/>
    <property type="project" value="InterPro"/>
</dbReference>
<feature type="transmembrane region" description="Helical" evidence="7">
    <location>
        <begin position="55"/>
        <end position="74"/>
    </location>
</feature>
<dbReference type="PRINTS" id="PR00376">
    <property type="entry name" value="IL1BCENZYME"/>
</dbReference>
<dbReference type="InterPro" id="IPR029030">
    <property type="entry name" value="Caspase-like_dom_sf"/>
</dbReference>
<evidence type="ECO:0000256" key="3">
    <source>
        <dbReference type="ARBA" id="ARBA00022703"/>
    </source>
</evidence>
<dbReference type="PROSITE" id="PS50208">
    <property type="entry name" value="CASPASE_P20"/>
    <property type="match status" value="1"/>
</dbReference>
<gene>
    <name evidence="10" type="ORF">GE061_015024</name>
</gene>
<keyword evidence="7" id="KW-0812">Transmembrane</keyword>
<dbReference type="PANTHER" id="PTHR47901">
    <property type="entry name" value="CASPASE RECRUITMENT DOMAIN-CONTAINING PROTEIN 18"/>
    <property type="match status" value="1"/>
</dbReference>
<evidence type="ECO:0000256" key="7">
    <source>
        <dbReference type="SAM" id="Phobius"/>
    </source>
</evidence>
<dbReference type="PANTHER" id="PTHR47901:SF8">
    <property type="entry name" value="CASPASE-3"/>
    <property type="match status" value="1"/>
</dbReference>
<dbReference type="OrthoDB" id="6097640at2759"/>